<name>A0ABP0X034_9BRYO</name>
<dbReference type="SUPFAM" id="SSF47459">
    <property type="entry name" value="HLH, helix-loop-helix DNA-binding domain"/>
    <property type="match status" value="1"/>
</dbReference>
<keyword evidence="3" id="KW-0804">Transcription</keyword>
<evidence type="ECO:0000313" key="7">
    <source>
        <dbReference type="EMBL" id="CAK9272479.1"/>
    </source>
</evidence>
<dbReference type="Pfam" id="PF00010">
    <property type="entry name" value="HLH"/>
    <property type="match status" value="1"/>
</dbReference>
<evidence type="ECO:0000256" key="2">
    <source>
        <dbReference type="ARBA" id="ARBA00023015"/>
    </source>
</evidence>
<feature type="region of interest" description="Disordered" evidence="5">
    <location>
        <begin position="368"/>
        <end position="432"/>
    </location>
</feature>
<dbReference type="PANTHER" id="PTHR11514">
    <property type="entry name" value="MYC"/>
    <property type="match status" value="1"/>
</dbReference>
<organism evidence="7 8">
    <name type="scientific">Sphagnum jensenii</name>
    <dbReference type="NCBI Taxonomy" id="128206"/>
    <lineage>
        <taxon>Eukaryota</taxon>
        <taxon>Viridiplantae</taxon>
        <taxon>Streptophyta</taxon>
        <taxon>Embryophyta</taxon>
        <taxon>Bryophyta</taxon>
        <taxon>Sphagnophytina</taxon>
        <taxon>Sphagnopsida</taxon>
        <taxon>Sphagnales</taxon>
        <taxon>Sphagnaceae</taxon>
        <taxon>Sphagnum</taxon>
    </lineage>
</organism>
<dbReference type="PANTHER" id="PTHR11514:SF43">
    <property type="entry name" value="TRANSCRIPTION FACTOR MYC2"/>
    <property type="match status" value="1"/>
</dbReference>
<evidence type="ECO:0000313" key="8">
    <source>
        <dbReference type="Proteomes" id="UP001497444"/>
    </source>
</evidence>
<evidence type="ECO:0000256" key="4">
    <source>
        <dbReference type="ARBA" id="ARBA00023242"/>
    </source>
</evidence>
<dbReference type="EMBL" id="OZ020099">
    <property type="protein sequence ID" value="CAK9272479.1"/>
    <property type="molecule type" value="Genomic_DNA"/>
</dbReference>
<keyword evidence="2" id="KW-0805">Transcription regulation</keyword>
<dbReference type="SMART" id="SM00353">
    <property type="entry name" value="HLH"/>
    <property type="match status" value="1"/>
</dbReference>
<dbReference type="InterPro" id="IPR054502">
    <property type="entry name" value="bHLH-TF_ACT-like_plant"/>
</dbReference>
<feature type="compositionally biased region" description="Basic and acidic residues" evidence="5">
    <location>
        <begin position="418"/>
        <end position="432"/>
    </location>
</feature>
<feature type="domain" description="BHLH" evidence="6">
    <location>
        <begin position="421"/>
        <end position="470"/>
    </location>
</feature>
<evidence type="ECO:0000256" key="3">
    <source>
        <dbReference type="ARBA" id="ARBA00023163"/>
    </source>
</evidence>
<comment type="subcellular location">
    <subcellularLocation>
        <location evidence="1">Nucleus</location>
    </subcellularLocation>
</comment>
<evidence type="ECO:0000259" key="6">
    <source>
        <dbReference type="PROSITE" id="PS50888"/>
    </source>
</evidence>
<dbReference type="PROSITE" id="PS50888">
    <property type="entry name" value="BHLH"/>
    <property type="match status" value="1"/>
</dbReference>
<keyword evidence="8" id="KW-1185">Reference proteome</keyword>
<gene>
    <name evidence="7" type="ORF">CSSPJE1EN1_LOCUS17957</name>
</gene>
<keyword evidence="4" id="KW-0539">Nucleus</keyword>
<dbReference type="Pfam" id="PF14215">
    <property type="entry name" value="bHLH-MYC_N"/>
    <property type="match status" value="1"/>
</dbReference>
<dbReference type="CDD" id="cd11449">
    <property type="entry name" value="bHLH_AtAIB_like"/>
    <property type="match status" value="1"/>
</dbReference>
<dbReference type="InterPro" id="IPR045084">
    <property type="entry name" value="AIB/MYC-like"/>
</dbReference>
<dbReference type="InterPro" id="IPR011598">
    <property type="entry name" value="bHLH_dom"/>
</dbReference>
<accession>A0ABP0X034</accession>
<dbReference type="InterPro" id="IPR025610">
    <property type="entry name" value="MYC/MYB_N"/>
</dbReference>
<feature type="compositionally biased region" description="Polar residues" evidence="5">
    <location>
        <begin position="259"/>
        <end position="278"/>
    </location>
</feature>
<sequence>MHTQMQSLWDDAESVDHAMIEAFMGSGGLGLTNNYSHQEQEDLGSCGGGVELSETVLLRRLHSLVEESSLNWTYGIFWQLSTSATGELLLGWGDGYYKGPKETEMNERKLMDDNNWEEDQQLRRKVLRELQALVCNSEDDVSDNVTDTEWFYLVSMSYSFPRGVGIPGQALATGQHVWLVEANKAPEHISTRGHLAKTILCVPTRNGVVELGSTDLISENRDVVQQVTLVFDELTWGVGDAQTMSQCLLRDGETKFQQQHASGRSLTATSGSTTNFGPLNTGLGQAKEHDINYESSISPQQNRKPDLNGVSITVGPTQSARVMEPVQQENGKVLHARGDFAKGVGEKKPEPIFKMKNQEQHTKTIGLPVSSNLHSSSDHREWNNVESGGAVSFKGNGVEHSLSPDPKLPRKRGRKPANNREEPLNHVEAERQRREKLNQRFYALRAVVPNVSKMDKASLLGDAITYINELQSKLEEVEFQLKELQGQANTSTPDISVHILGDKAMIRLNCLRDTYSMANLMMSLQELRLEVQHANTSTVEDALLHIIIVRMEGTATLTEEQLSAALRKAYDSYQVHTEGYRPLDALLLF</sequence>
<protein>
    <recommendedName>
        <fullName evidence="6">BHLH domain-containing protein</fullName>
    </recommendedName>
</protein>
<evidence type="ECO:0000256" key="5">
    <source>
        <dbReference type="SAM" id="MobiDB-lite"/>
    </source>
</evidence>
<evidence type="ECO:0000256" key="1">
    <source>
        <dbReference type="ARBA" id="ARBA00004123"/>
    </source>
</evidence>
<dbReference type="Pfam" id="PF22754">
    <property type="entry name" value="bHLH-TF_ACT-like_plant"/>
    <property type="match status" value="1"/>
</dbReference>
<dbReference type="Proteomes" id="UP001497444">
    <property type="component" value="Chromosome 4"/>
</dbReference>
<dbReference type="InterPro" id="IPR036638">
    <property type="entry name" value="HLH_DNA-bd_sf"/>
</dbReference>
<feature type="region of interest" description="Disordered" evidence="5">
    <location>
        <begin position="259"/>
        <end position="284"/>
    </location>
</feature>
<dbReference type="Gene3D" id="4.10.280.10">
    <property type="entry name" value="Helix-loop-helix DNA-binding domain"/>
    <property type="match status" value="1"/>
</dbReference>
<proteinExistence type="predicted"/>
<reference evidence="7" key="1">
    <citation type="submission" date="2024-02" db="EMBL/GenBank/DDBJ databases">
        <authorList>
            <consortium name="ELIXIR-Norway"/>
            <consortium name="Elixir Norway"/>
        </authorList>
    </citation>
    <scope>NUCLEOTIDE SEQUENCE</scope>
</reference>